<dbReference type="Proteomes" id="UP000237438">
    <property type="component" value="Unassembled WGS sequence"/>
</dbReference>
<comment type="caution">
    <text evidence="7">The sequence shown here is derived from an EMBL/GenBank/DDBJ whole genome shotgun (WGS) entry which is preliminary data.</text>
</comment>
<dbReference type="OrthoDB" id="264917at2759"/>
<dbReference type="Pfam" id="PF13923">
    <property type="entry name" value="zf-C3HC4_2"/>
    <property type="match status" value="1"/>
</dbReference>
<dbReference type="PROSITE" id="PS00518">
    <property type="entry name" value="ZF_RING_1"/>
    <property type="match status" value="1"/>
</dbReference>
<proteinExistence type="predicted"/>
<dbReference type="Pfam" id="PF15227">
    <property type="entry name" value="zf-C3HC4_4"/>
    <property type="match status" value="1"/>
</dbReference>
<protein>
    <submittedName>
        <fullName evidence="7">Uncharacterized protein</fullName>
    </submittedName>
</protein>
<sequence length="550" mass="62476">MSSLPLSSTRALPLRTSLRQVSSASAQILNYNDDPPDPFKDAREIGRIAQCPQCLDPLQSPVTLPCGNSLCMRCIPKLHVRQNITYPASPNRLQGFVCPFSSCKMDHAIGDCSKDVTLNKIMNVVRLELDMCLKLQERDVKRRSGVSSQNLENRSEVHPSGRLLAAHTRYEIDGLLYDSELDYPKLSLDGEKSDRISNPILLRLKEAIRSELDCQVCYGIFVDPYITTCGHTFCQKCLEKVLEHSRLCPICRSSQARTTGQRAAIAPSRLLGKILDGLYPESASLRTVSAKNEEVCCEDMKVPLFICTPSFPGMPTFLHIFEPRYLLMIRRVMETNEKKFGMLLHNPRRETQGNLGSVGFYEYGTMLQIINMHRLPNEQILIETIGLSRFRVVKYGVRDEYTIGKIVPVDDISVPAEEALEARETMSRESATANFEITIDDPNASFTQINLSSQSIFHRLETISTRALFELGVDYVNRMREQSAPWLQTRVFQAYGNCPQDPDLFPWWFASVLPISDQQKYELLSTESVRDRLKICAGWVKEIEIRKKYV</sequence>
<organism evidence="7 8">
    <name type="scientific">Erysiphe pulchra</name>
    <dbReference type="NCBI Taxonomy" id="225359"/>
    <lineage>
        <taxon>Eukaryota</taxon>
        <taxon>Fungi</taxon>
        <taxon>Dikarya</taxon>
        <taxon>Ascomycota</taxon>
        <taxon>Pezizomycotina</taxon>
        <taxon>Leotiomycetes</taxon>
        <taxon>Erysiphales</taxon>
        <taxon>Erysiphaceae</taxon>
        <taxon>Erysiphe</taxon>
    </lineage>
</organism>
<dbReference type="InterPro" id="IPR015947">
    <property type="entry name" value="PUA-like_sf"/>
</dbReference>
<dbReference type="EMBL" id="PEDP01000754">
    <property type="protein sequence ID" value="POS85027.1"/>
    <property type="molecule type" value="Genomic_DNA"/>
</dbReference>
<dbReference type="GO" id="GO:0061630">
    <property type="term" value="F:ubiquitin protein ligase activity"/>
    <property type="evidence" value="ECO:0007669"/>
    <property type="project" value="TreeGrafter"/>
</dbReference>
<dbReference type="Gene3D" id="3.30.40.10">
    <property type="entry name" value="Zinc/RING finger domain, C3HC4 (zinc finger)"/>
    <property type="match status" value="2"/>
</dbReference>
<evidence type="ECO:0000259" key="5">
    <source>
        <dbReference type="PROSITE" id="PS50089"/>
    </source>
</evidence>
<dbReference type="STRING" id="225359.A0A2S4PSL5"/>
<dbReference type="SMART" id="SM00184">
    <property type="entry name" value="RING"/>
    <property type="match status" value="2"/>
</dbReference>
<dbReference type="InterPro" id="IPR003111">
    <property type="entry name" value="Lon_prtase_N"/>
</dbReference>
<dbReference type="SUPFAM" id="SSF88697">
    <property type="entry name" value="PUA domain-like"/>
    <property type="match status" value="1"/>
</dbReference>
<name>A0A2S4PSL5_9PEZI</name>
<dbReference type="Pfam" id="PF02190">
    <property type="entry name" value="LON_substr_bdg"/>
    <property type="match status" value="1"/>
</dbReference>
<evidence type="ECO:0000313" key="8">
    <source>
        <dbReference type="Proteomes" id="UP000237438"/>
    </source>
</evidence>
<dbReference type="GO" id="GO:0008270">
    <property type="term" value="F:zinc ion binding"/>
    <property type="evidence" value="ECO:0007669"/>
    <property type="project" value="UniProtKB-KW"/>
</dbReference>
<dbReference type="Gene3D" id="1.20.58.1480">
    <property type="match status" value="1"/>
</dbReference>
<dbReference type="InterPro" id="IPR013083">
    <property type="entry name" value="Znf_RING/FYVE/PHD"/>
</dbReference>
<dbReference type="SUPFAM" id="SSF57850">
    <property type="entry name" value="RING/U-box"/>
    <property type="match status" value="2"/>
</dbReference>
<keyword evidence="1" id="KW-0479">Metal-binding</keyword>
<dbReference type="Gene3D" id="2.30.130.40">
    <property type="entry name" value="LON domain-like"/>
    <property type="match status" value="1"/>
</dbReference>
<gene>
    <name evidence="7" type="ORF">EPUL_005204</name>
</gene>
<feature type="domain" description="RING-type" evidence="5">
    <location>
        <begin position="214"/>
        <end position="252"/>
    </location>
</feature>
<reference evidence="7 8" key="1">
    <citation type="submission" date="2017-10" db="EMBL/GenBank/DDBJ databases">
        <title>Development of genomic resources for the powdery mildew, Erysiphe pulchra.</title>
        <authorList>
            <person name="Wadl P.A."/>
            <person name="Mack B.M."/>
            <person name="Moore G."/>
            <person name="Beltz S.B."/>
        </authorList>
    </citation>
    <scope>NUCLEOTIDE SEQUENCE [LARGE SCALE GENOMIC DNA]</scope>
    <source>
        <strain evidence="7">Cflorida</strain>
    </source>
</reference>
<dbReference type="PROSITE" id="PS50089">
    <property type="entry name" value="ZF_RING_2"/>
    <property type="match status" value="2"/>
</dbReference>
<keyword evidence="3" id="KW-0862">Zinc</keyword>
<dbReference type="InterPro" id="IPR017907">
    <property type="entry name" value="Znf_RING_CS"/>
</dbReference>
<dbReference type="PROSITE" id="PS51787">
    <property type="entry name" value="LON_N"/>
    <property type="match status" value="1"/>
</dbReference>
<evidence type="ECO:0000256" key="3">
    <source>
        <dbReference type="ARBA" id="ARBA00022833"/>
    </source>
</evidence>
<dbReference type="InterPro" id="IPR001841">
    <property type="entry name" value="Znf_RING"/>
</dbReference>
<evidence type="ECO:0000259" key="6">
    <source>
        <dbReference type="PROSITE" id="PS51787"/>
    </source>
</evidence>
<keyword evidence="2 4" id="KW-0863">Zinc-finger</keyword>
<dbReference type="InterPro" id="IPR046336">
    <property type="entry name" value="Lon_prtase_N_sf"/>
</dbReference>
<feature type="domain" description="RING-type" evidence="5">
    <location>
        <begin position="51"/>
        <end position="99"/>
    </location>
</feature>
<keyword evidence="8" id="KW-1185">Reference proteome</keyword>
<dbReference type="AlphaFoldDB" id="A0A2S4PSL5"/>
<accession>A0A2S4PSL5</accession>
<evidence type="ECO:0000256" key="2">
    <source>
        <dbReference type="ARBA" id="ARBA00022771"/>
    </source>
</evidence>
<dbReference type="PANTHER" id="PTHR23327">
    <property type="entry name" value="RING FINGER PROTEIN 127"/>
    <property type="match status" value="1"/>
</dbReference>
<evidence type="ECO:0000313" key="7">
    <source>
        <dbReference type="EMBL" id="POS85027.1"/>
    </source>
</evidence>
<evidence type="ECO:0000256" key="1">
    <source>
        <dbReference type="ARBA" id="ARBA00022723"/>
    </source>
</evidence>
<dbReference type="PANTHER" id="PTHR23327:SF42">
    <property type="entry name" value="LON PEPTIDASE N-TERMINAL DOMAIN AND RING FINGER PROTEIN C14F5.10C"/>
    <property type="match status" value="1"/>
</dbReference>
<evidence type="ECO:0000256" key="4">
    <source>
        <dbReference type="PROSITE-ProRule" id="PRU00175"/>
    </source>
</evidence>
<dbReference type="SMART" id="SM00464">
    <property type="entry name" value="LON"/>
    <property type="match status" value="1"/>
</dbReference>
<feature type="domain" description="Lon N-terminal" evidence="6">
    <location>
        <begin position="299"/>
        <end position="544"/>
    </location>
</feature>